<comment type="caution">
    <text evidence="3">The sequence shown here is derived from an EMBL/GenBank/DDBJ whole genome shotgun (WGS) entry which is preliminary data.</text>
</comment>
<accession>A0A930B7X4</accession>
<dbReference type="EMBL" id="JABZMK010000010">
    <property type="protein sequence ID" value="MBF1129096.1"/>
    <property type="molecule type" value="Genomic_DNA"/>
</dbReference>
<evidence type="ECO:0000259" key="2">
    <source>
        <dbReference type="Pfam" id="PF09851"/>
    </source>
</evidence>
<keyword evidence="1" id="KW-0472">Membrane</keyword>
<organism evidence="3 4">
    <name type="scientific">Dialister invisus</name>
    <dbReference type="NCBI Taxonomy" id="218538"/>
    <lineage>
        <taxon>Bacteria</taxon>
        <taxon>Bacillati</taxon>
        <taxon>Bacillota</taxon>
        <taxon>Negativicutes</taxon>
        <taxon>Veillonellales</taxon>
        <taxon>Veillonellaceae</taxon>
        <taxon>Dialister</taxon>
    </lineage>
</organism>
<gene>
    <name evidence="3" type="ORF">HXL70_03510</name>
</gene>
<dbReference type="Proteomes" id="UP000757890">
    <property type="component" value="Unassembled WGS sequence"/>
</dbReference>
<protein>
    <submittedName>
        <fullName evidence="3">SHOCT domain-containing protein</fullName>
    </submittedName>
</protein>
<evidence type="ECO:0000313" key="4">
    <source>
        <dbReference type="Proteomes" id="UP000757890"/>
    </source>
</evidence>
<evidence type="ECO:0000256" key="1">
    <source>
        <dbReference type="SAM" id="Phobius"/>
    </source>
</evidence>
<dbReference type="Pfam" id="PF09851">
    <property type="entry name" value="SHOCT"/>
    <property type="match status" value="1"/>
</dbReference>
<keyword evidence="1" id="KW-0812">Transmembrane</keyword>
<name>A0A930B7X4_9FIRM</name>
<evidence type="ECO:0000313" key="3">
    <source>
        <dbReference type="EMBL" id="MBF1129096.1"/>
    </source>
</evidence>
<dbReference type="InterPro" id="IPR018649">
    <property type="entry name" value="SHOCT"/>
</dbReference>
<feature type="transmembrane region" description="Helical" evidence="1">
    <location>
        <begin position="59"/>
        <end position="80"/>
    </location>
</feature>
<feature type="domain" description="SHOCT" evidence="2">
    <location>
        <begin position="156"/>
        <end position="180"/>
    </location>
</feature>
<reference evidence="3" key="1">
    <citation type="submission" date="2020-04" db="EMBL/GenBank/DDBJ databases">
        <title>Deep metagenomics examines the oral microbiome during advanced dental caries in children, revealing novel taxa and co-occurrences with host molecules.</title>
        <authorList>
            <person name="Baker J.L."/>
            <person name="Morton J.T."/>
            <person name="Dinis M."/>
            <person name="Alvarez R."/>
            <person name="Tran N.C."/>
            <person name="Knight R."/>
            <person name="Edlund A."/>
        </authorList>
    </citation>
    <scope>NUCLEOTIDE SEQUENCE</scope>
    <source>
        <strain evidence="3">JCVI_32_bin.14</strain>
    </source>
</reference>
<sequence length="184" mass="20096">MKVIGANFAKKVEINNTGKNIVLGYTDKSGKFRVIRVDKDLEVWERITEENKFKFGPSMGWGFLGAVILGPIGAIAGILLKGRAKQCTVACVFTESRRCAIEMSPEEFTTFQFAAPAGSDVESIRAEAAKLVEMAETEEAAEKEAVANAATAAETLLKLKQLYDAGVLTEEEYAGKREKLIEKL</sequence>
<keyword evidence="1" id="KW-1133">Transmembrane helix</keyword>
<proteinExistence type="predicted"/>
<dbReference type="RefSeq" id="WP_276639147.1">
    <property type="nucleotide sequence ID" value="NZ_JBKXBJ010000002.1"/>
</dbReference>
<dbReference type="AlphaFoldDB" id="A0A930B7X4"/>